<evidence type="ECO:0000313" key="2">
    <source>
        <dbReference type="Proteomes" id="UP000469430"/>
    </source>
</evidence>
<dbReference type="SUPFAM" id="SSF52540">
    <property type="entry name" value="P-loop containing nucleoside triphosphate hydrolases"/>
    <property type="match status" value="1"/>
</dbReference>
<dbReference type="RefSeq" id="WP_377019451.1">
    <property type="nucleotide sequence ID" value="NZ_JBHSCP010000001.1"/>
</dbReference>
<dbReference type="PANTHER" id="PTHR36451:SF1">
    <property type="entry name" value="OMEGA-HYDROXY-BETA-DIHYDROMENAQUINONE-9 SULFOTRANSFERASE STF3"/>
    <property type="match status" value="1"/>
</dbReference>
<accession>A0A6I4TYR1</accession>
<proteinExistence type="predicted"/>
<protein>
    <submittedName>
        <fullName evidence="1">Sulfotransferase</fullName>
    </submittedName>
</protein>
<gene>
    <name evidence="1" type="ORF">GRI97_10935</name>
</gene>
<dbReference type="GO" id="GO:0016740">
    <property type="term" value="F:transferase activity"/>
    <property type="evidence" value="ECO:0007669"/>
    <property type="project" value="UniProtKB-KW"/>
</dbReference>
<dbReference type="Gene3D" id="3.40.50.300">
    <property type="entry name" value="P-loop containing nucleotide triphosphate hydrolases"/>
    <property type="match status" value="1"/>
</dbReference>
<dbReference type="InterPro" id="IPR052736">
    <property type="entry name" value="Stf3_sulfotransferase"/>
</dbReference>
<reference evidence="1 2" key="1">
    <citation type="submission" date="2019-12" db="EMBL/GenBank/DDBJ databases">
        <title>Genomic-based taxomic classification of the family Erythrobacteraceae.</title>
        <authorList>
            <person name="Xu L."/>
        </authorList>
    </citation>
    <scope>NUCLEOTIDE SEQUENCE [LARGE SCALE GENOMIC DNA]</scope>
    <source>
        <strain evidence="1 2">S36</strain>
    </source>
</reference>
<evidence type="ECO:0000313" key="1">
    <source>
        <dbReference type="EMBL" id="MXO99503.1"/>
    </source>
</evidence>
<comment type="caution">
    <text evidence="1">The sequence shown here is derived from an EMBL/GenBank/DDBJ whole genome shotgun (WGS) entry which is preliminary data.</text>
</comment>
<name>A0A6I4TYR1_9SPHN</name>
<dbReference type="Proteomes" id="UP000469430">
    <property type="component" value="Unassembled WGS sequence"/>
</dbReference>
<dbReference type="InterPro" id="IPR027417">
    <property type="entry name" value="P-loop_NTPase"/>
</dbReference>
<dbReference type="PANTHER" id="PTHR36451">
    <property type="entry name" value="PAPS-DEPENDENT SULFOTRANSFERASE STF3"/>
    <property type="match status" value="1"/>
</dbReference>
<dbReference type="EMBL" id="WTYJ01000002">
    <property type="protein sequence ID" value="MXO99503.1"/>
    <property type="molecule type" value="Genomic_DNA"/>
</dbReference>
<sequence>MLEHGWRQGWSDRPALDPLAMIAAARESTGLCNFGEEDDGWRPRLNLLADALQQEAGLNALGLTIAYGQIVAALSNRLRAASLWHRHPEIADVPMTAPIIIVGQMRSGSTLMQRLLACDPAFTFTRFFESWNPVPRWDWLPFDDRRWRSRMALSLAHWLNPKFAAIHPTQATDADEEIGLHNISLYGAAFEAQWRIPSFARHGEASDSRPVYRQFRRHLQTIHWLRRDRTDKPWIMKLPQFAQDLEAVLDIFPDARLIVLQRDPVEIVGSSASLVRNQMALQSDRVDDRWIGREWLHKVALREERMAQALVRHSDAALVAYSAMQADWQGEVHRLYHTMGWSLTPAVLDRMTSFMQQPRHGRLSGHQYNISDFGLTEAQIRNTMMGLSQAA</sequence>
<keyword evidence="1" id="KW-0808">Transferase</keyword>
<keyword evidence="2" id="KW-1185">Reference proteome</keyword>
<dbReference type="AlphaFoldDB" id="A0A6I4TYR1"/>
<organism evidence="1 2">
    <name type="scientific">Croceibacterium xixiisoli</name>
    <dbReference type="NCBI Taxonomy" id="1476466"/>
    <lineage>
        <taxon>Bacteria</taxon>
        <taxon>Pseudomonadati</taxon>
        <taxon>Pseudomonadota</taxon>
        <taxon>Alphaproteobacteria</taxon>
        <taxon>Sphingomonadales</taxon>
        <taxon>Erythrobacteraceae</taxon>
        <taxon>Croceibacterium</taxon>
    </lineage>
</organism>
<dbReference type="Pfam" id="PF13469">
    <property type="entry name" value="Sulfotransfer_3"/>
    <property type="match status" value="1"/>
</dbReference>